<evidence type="ECO:0000256" key="1">
    <source>
        <dbReference type="SAM" id="MobiDB-lite"/>
    </source>
</evidence>
<protein>
    <submittedName>
        <fullName evidence="2">Uncharacterized protein</fullName>
    </submittedName>
</protein>
<reference evidence="2" key="2">
    <citation type="submission" date="2025-08" db="UniProtKB">
        <authorList>
            <consortium name="Ensembl"/>
        </authorList>
    </citation>
    <scope>IDENTIFICATION</scope>
</reference>
<organism evidence="2 3">
    <name type="scientific">Hucho hucho</name>
    <name type="common">huchen</name>
    <dbReference type="NCBI Taxonomy" id="62062"/>
    <lineage>
        <taxon>Eukaryota</taxon>
        <taxon>Metazoa</taxon>
        <taxon>Chordata</taxon>
        <taxon>Craniata</taxon>
        <taxon>Vertebrata</taxon>
        <taxon>Euteleostomi</taxon>
        <taxon>Actinopterygii</taxon>
        <taxon>Neopterygii</taxon>
        <taxon>Teleostei</taxon>
        <taxon>Protacanthopterygii</taxon>
        <taxon>Salmoniformes</taxon>
        <taxon>Salmonidae</taxon>
        <taxon>Salmoninae</taxon>
        <taxon>Hucho</taxon>
    </lineage>
</organism>
<dbReference type="AlphaFoldDB" id="A0A4W5PXQ2"/>
<feature type="region of interest" description="Disordered" evidence="1">
    <location>
        <begin position="109"/>
        <end position="155"/>
    </location>
</feature>
<dbReference type="STRING" id="62062.ENSHHUP00000066928"/>
<feature type="compositionally biased region" description="Low complexity" evidence="1">
    <location>
        <begin position="112"/>
        <end position="124"/>
    </location>
</feature>
<reference evidence="3" key="1">
    <citation type="submission" date="2018-06" db="EMBL/GenBank/DDBJ databases">
        <title>Genome assembly of Danube salmon.</title>
        <authorList>
            <person name="Macqueen D.J."/>
            <person name="Gundappa M.K."/>
        </authorList>
    </citation>
    <scope>NUCLEOTIDE SEQUENCE [LARGE SCALE GENOMIC DNA]</scope>
</reference>
<dbReference type="Ensembl" id="ENSHHUT00000069183.1">
    <property type="protein sequence ID" value="ENSHHUP00000066928.1"/>
    <property type="gene ID" value="ENSHHUG00000039460.1"/>
</dbReference>
<keyword evidence="3" id="KW-1185">Reference proteome</keyword>
<reference evidence="2" key="3">
    <citation type="submission" date="2025-09" db="UniProtKB">
        <authorList>
            <consortium name="Ensembl"/>
        </authorList>
    </citation>
    <scope>IDENTIFICATION</scope>
</reference>
<proteinExistence type="predicted"/>
<name>A0A4W5PXQ2_9TELE</name>
<dbReference type="GeneTree" id="ENSGT01110000269794"/>
<sequence length="155" mass="17244">MEIKFVSGYSYKEIPLTFMKRTIVTRVIESVPDVTHVTRVIEREPTITKVTRVIEGEPTITKVTRVIEGEPTITKVTRVIEGEPKFTKVTRVIEGEPKVTKVTRVVSGPQYSASNSGSSISIANMEQKVGNPRPVTSRRIPAGPRRSVRPKEQSA</sequence>
<evidence type="ECO:0000313" key="2">
    <source>
        <dbReference type="Ensembl" id="ENSHHUP00000066928.1"/>
    </source>
</evidence>
<evidence type="ECO:0000313" key="3">
    <source>
        <dbReference type="Proteomes" id="UP000314982"/>
    </source>
</evidence>
<dbReference type="Proteomes" id="UP000314982">
    <property type="component" value="Unassembled WGS sequence"/>
</dbReference>
<accession>A0A4W5PXQ2</accession>